<protein>
    <submittedName>
        <fullName evidence="1">Uncharacterized protein</fullName>
    </submittedName>
</protein>
<evidence type="ECO:0000313" key="1">
    <source>
        <dbReference type="EMBL" id="ETO91438.1"/>
    </source>
</evidence>
<dbReference type="AlphaFoldDB" id="W2V1W3"/>
<dbReference type="EMBL" id="AXCJ01000005">
    <property type="protein sequence ID" value="ETO91438.1"/>
    <property type="molecule type" value="Genomic_DNA"/>
</dbReference>
<evidence type="ECO:0000313" key="2">
    <source>
        <dbReference type="Proteomes" id="UP000018951"/>
    </source>
</evidence>
<organism evidence="1 2">
    <name type="scientific">Candidatus Xenolissoclinum pacificiensis L6</name>
    <dbReference type="NCBI Taxonomy" id="1401685"/>
    <lineage>
        <taxon>Bacteria</taxon>
        <taxon>Pseudomonadati</taxon>
        <taxon>Pseudomonadota</taxon>
        <taxon>Alphaproteobacteria</taxon>
        <taxon>Rickettsiales</taxon>
        <taxon>Anaplasmataceae</taxon>
        <taxon>Candidatus Xenolissoclinum</taxon>
    </lineage>
</organism>
<reference evidence="1 2" key="1">
    <citation type="journal article" date="2013" name="PLoS ONE">
        <title>Bacterial endosymbiosis in a chordate host: long-term co-evolution and conservation of secondary metabolism.</title>
        <authorList>
            <person name="Kwan J.C."/>
            <person name="Schmidt E.W."/>
        </authorList>
    </citation>
    <scope>NUCLEOTIDE SEQUENCE [LARGE SCALE GENOMIC DNA]</scope>
    <source>
        <strain evidence="2">L6</strain>
    </source>
</reference>
<proteinExistence type="predicted"/>
<dbReference type="Proteomes" id="UP000018951">
    <property type="component" value="Unassembled WGS sequence"/>
</dbReference>
<comment type="caution">
    <text evidence="1">The sequence shown here is derived from an EMBL/GenBank/DDBJ whole genome shotgun (WGS) entry which is preliminary data.</text>
</comment>
<sequence>MIEANYFFTQFTNFLDEDPETMKIEYSILDNVTNYFWSFVAKVDPEKCSQDKLNESCAFFPIWLMSDDFF</sequence>
<gene>
    <name evidence="1" type="ORF">P857_353</name>
</gene>
<dbReference type="STRING" id="1401685.P857_353"/>
<accession>W2V1W3</accession>
<keyword evidence="2" id="KW-1185">Reference proteome</keyword>
<name>W2V1W3_9RICK</name>